<feature type="transmembrane region" description="Helical" evidence="1">
    <location>
        <begin position="9"/>
        <end position="27"/>
    </location>
</feature>
<sequence length="231" mass="25609">MEKTTRNKIVFFTGFTFLGIFALQVPLMKLVGSSVSFTLFDAFAPIAGAFLGSIPGVIAVLLMQGFHFVTQGMNFSDPATLIRLLPLAMAALYFSRKMPLNVIVPALAIIAFVAHPVGREVWYFSLFWTIPIVCYFFQERWLLARALGATFMAHSVGGALWMWFVPIPAAVWIGLIPVVIMERLLFAAGIAGAYLAVNNAFALLNKKLEIVYKFPVHARHLLASLREEPAR</sequence>
<feature type="transmembrane region" description="Helical" evidence="1">
    <location>
        <begin position="186"/>
        <end position="204"/>
    </location>
</feature>
<evidence type="ECO:0008006" key="4">
    <source>
        <dbReference type="Google" id="ProtNLM"/>
    </source>
</evidence>
<proteinExistence type="predicted"/>
<dbReference type="AlphaFoldDB" id="A0A0G1VIF4"/>
<keyword evidence="1" id="KW-1133">Transmembrane helix</keyword>
<name>A0A0G1VIF4_9BACT</name>
<feature type="transmembrane region" description="Helical" evidence="1">
    <location>
        <begin position="121"/>
        <end position="138"/>
    </location>
</feature>
<comment type="caution">
    <text evidence="2">The sequence shown here is derived from an EMBL/GenBank/DDBJ whole genome shotgun (WGS) entry which is preliminary data.</text>
</comment>
<keyword evidence="1" id="KW-0812">Transmembrane</keyword>
<organism evidence="2 3">
    <name type="scientific">Candidatus Kaiserbacteria bacterium GW2011_GWC2_49_12</name>
    <dbReference type="NCBI Taxonomy" id="1618675"/>
    <lineage>
        <taxon>Bacteria</taxon>
        <taxon>Candidatus Kaiseribacteriota</taxon>
    </lineage>
</organism>
<gene>
    <name evidence="2" type="ORF">UY39_C0043G0004</name>
</gene>
<accession>A0A0G1VIF4</accession>
<feature type="transmembrane region" description="Helical" evidence="1">
    <location>
        <begin position="42"/>
        <end position="63"/>
    </location>
</feature>
<dbReference type="Proteomes" id="UP000034589">
    <property type="component" value="Unassembled WGS sequence"/>
</dbReference>
<feature type="transmembrane region" description="Helical" evidence="1">
    <location>
        <begin position="98"/>
        <end position="115"/>
    </location>
</feature>
<feature type="transmembrane region" description="Helical" evidence="1">
    <location>
        <begin position="159"/>
        <end position="180"/>
    </location>
</feature>
<evidence type="ECO:0000313" key="2">
    <source>
        <dbReference type="EMBL" id="KKW06216.1"/>
    </source>
</evidence>
<protein>
    <recommendedName>
        <fullName evidence="4">ECF transporter S component</fullName>
    </recommendedName>
</protein>
<evidence type="ECO:0000256" key="1">
    <source>
        <dbReference type="SAM" id="Phobius"/>
    </source>
</evidence>
<dbReference type="EMBL" id="LCPV01000043">
    <property type="protein sequence ID" value="KKW06216.1"/>
    <property type="molecule type" value="Genomic_DNA"/>
</dbReference>
<keyword evidence="1" id="KW-0472">Membrane</keyword>
<evidence type="ECO:0000313" key="3">
    <source>
        <dbReference type="Proteomes" id="UP000034589"/>
    </source>
</evidence>
<reference evidence="2 3" key="1">
    <citation type="journal article" date="2015" name="Nature">
        <title>rRNA introns, odd ribosomes, and small enigmatic genomes across a large radiation of phyla.</title>
        <authorList>
            <person name="Brown C.T."/>
            <person name="Hug L.A."/>
            <person name="Thomas B.C."/>
            <person name="Sharon I."/>
            <person name="Castelle C.J."/>
            <person name="Singh A."/>
            <person name="Wilkins M.J."/>
            <person name="Williams K.H."/>
            <person name="Banfield J.F."/>
        </authorList>
    </citation>
    <scope>NUCLEOTIDE SEQUENCE [LARGE SCALE GENOMIC DNA]</scope>
</reference>